<reference evidence="3 4" key="1">
    <citation type="submission" date="2019-02" db="EMBL/GenBank/DDBJ databases">
        <title>Deep-cultivation of Planctomycetes and their phenomic and genomic characterization uncovers novel biology.</title>
        <authorList>
            <person name="Wiegand S."/>
            <person name="Jogler M."/>
            <person name="Boedeker C."/>
            <person name="Pinto D."/>
            <person name="Vollmers J."/>
            <person name="Rivas-Marin E."/>
            <person name="Kohn T."/>
            <person name="Peeters S.H."/>
            <person name="Heuer A."/>
            <person name="Rast P."/>
            <person name="Oberbeckmann S."/>
            <person name="Bunk B."/>
            <person name="Jeske O."/>
            <person name="Meyerdierks A."/>
            <person name="Storesund J.E."/>
            <person name="Kallscheuer N."/>
            <person name="Luecker S."/>
            <person name="Lage O.M."/>
            <person name="Pohl T."/>
            <person name="Merkel B.J."/>
            <person name="Hornburger P."/>
            <person name="Mueller R.-W."/>
            <person name="Bruemmer F."/>
            <person name="Labrenz M."/>
            <person name="Spormann A.M."/>
            <person name="Op den Camp H."/>
            <person name="Overmann J."/>
            <person name="Amann R."/>
            <person name="Jetten M.S.M."/>
            <person name="Mascher T."/>
            <person name="Medema M.H."/>
            <person name="Devos D.P."/>
            <person name="Kaster A.-K."/>
            <person name="Ovreas L."/>
            <person name="Rohde M."/>
            <person name="Galperin M.Y."/>
            <person name="Jogler C."/>
        </authorList>
    </citation>
    <scope>NUCLEOTIDE SEQUENCE [LARGE SCALE GENOMIC DNA]</scope>
    <source>
        <strain evidence="3 4">Pan44</strain>
    </source>
</reference>
<dbReference type="InParanoid" id="A0A517S956"/>
<sequence length="632" mass="67251">MSWWNQRLLVCGACTFVVTLSVSGGSLFAQAPQPRKWKDATNKFEIEATFVSEVNGLVTLRQTNGENVEIQLKELSSADIAYIRKERTNSKSPFKAKPDASPFEPKSRGRMPAKDAEQSRASNPTGPASIPVNWDEATLLAAPGASEWKAPAIEPEAKRKSKSSQIPPKRDFAEKLTHIATGEGFAILGYIEPVSRSRADSGKTRLVRVNLETGKTEGTILVEGVYALMDVSPNGEEFLMREEAEHGQPGSVLEIWKPAGKEIERLKAFSPLESEKSQNKVQVALLGVNGRAVVANYGNRGGIFNIADGQALTTAQKVYSACLSPDKKYAAILTDSLLVVDLESGDTIASLPTTLKHGAVLAFSPDGKRLAAGFSSAITAWDLATGEVYRDEIISGVTAVQTLPFLWTSPTHLLVGMTLVDLENHLPLWTYVGAERAANYGGATLLAADRAGQAGALVSTDLPHPAATTALKQALGSPGLFAVKPGTPVSIDVSGLPDAAEQEKVKSALETQLAAAGLKSTPGAPVTLKATLTSASKEEQYRVLGAGLETRSVNVTRYTSKVELVAGGQTAWQSSSGSGPSFLVRPKADETLEDAIRNSSKPNYDFFSKVSIPHYVMQPGKTSLGTSNVAGF</sequence>
<evidence type="ECO:0000313" key="3">
    <source>
        <dbReference type="EMBL" id="QDT52639.1"/>
    </source>
</evidence>
<dbReference type="InterPro" id="IPR011044">
    <property type="entry name" value="Quino_amine_DH_bsu"/>
</dbReference>
<dbReference type="Gene3D" id="2.130.10.10">
    <property type="entry name" value="YVTN repeat-like/Quinoprotein amine dehydrogenase"/>
    <property type="match status" value="1"/>
</dbReference>
<dbReference type="Pfam" id="PF03983">
    <property type="entry name" value="SHD1"/>
    <property type="match status" value="1"/>
</dbReference>
<dbReference type="Gene3D" id="2.30.30.700">
    <property type="entry name" value="SLA1 homology domain 1"/>
    <property type="match status" value="1"/>
</dbReference>
<evidence type="ECO:0000256" key="1">
    <source>
        <dbReference type="SAM" id="MobiDB-lite"/>
    </source>
</evidence>
<dbReference type="EMBL" id="CP036271">
    <property type="protein sequence ID" value="QDT52639.1"/>
    <property type="molecule type" value="Genomic_DNA"/>
</dbReference>
<dbReference type="Proteomes" id="UP000315700">
    <property type="component" value="Chromosome"/>
</dbReference>
<proteinExistence type="predicted"/>
<feature type="region of interest" description="Disordered" evidence="1">
    <location>
        <begin position="146"/>
        <end position="169"/>
    </location>
</feature>
<dbReference type="KEGG" id="ccos:Pan44_06510"/>
<accession>A0A517S956</accession>
<evidence type="ECO:0000259" key="2">
    <source>
        <dbReference type="Pfam" id="PF03983"/>
    </source>
</evidence>
<keyword evidence="4" id="KW-1185">Reference proteome</keyword>
<dbReference type="OrthoDB" id="291762at2"/>
<dbReference type="AlphaFoldDB" id="A0A517S956"/>
<dbReference type="GO" id="GO:0030674">
    <property type="term" value="F:protein-macromolecule adaptor activity"/>
    <property type="evidence" value="ECO:0007669"/>
    <property type="project" value="InterPro"/>
</dbReference>
<dbReference type="InterPro" id="IPR015943">
    <property type="entry name" value="WD40/YVTN_repeat-like_dom_sf"/>
</dbReference>
<dbReference type="GO" id="GO:0043130">
    <property type="term" value="F:ubiquitin binding"/>
    <property type="evidence" value="ECO:0007669"/>
    <property type="project" value="InterPro"/>
</dbReference>
<name>A0A517S956_9PLAN</name>
<feature type="region of interest" description="Disordered" evidence="1">
    <location>
        <begin position="89"/>
        <end position="132"/>
    </location>
</feature>
<gene>
    <name evidence="3" type="ORF">Pan44_06510</name>
</gene>
<protein>
    <recommendedName>
        <fullName evidence="2">SLA1 homology domain-containing protein</fullName>
    </recommendedName>
</protein>
<organism evidence="3 4">
    <name type="scientific">Caulifigura coniformis</name>
    <dbReference type="NCBI Taxonomy" id="2527983"/>
    <lineage>
        <taxon>Bacteria</taxon>
        <taxon>Pseudomonadati</taxon>
        <taxon>Planctomycetota</taxon>
        <taxon>Planctomycetia</taxon>
        <taxon>Planctomycetales</taxon>
        <taxon>Planctomycetaceae</taxon>
        <taxon>Caulifigura</taxon>
    </lineage>
</organism>
<dbReference type="SUPFAM" id="SSF50969">
    <property type="entry name" value="YVTN repeat-like/Quinoprotein amine dehydrogenase"/>
    <property type="match status" value="1"/>
</dbReference>
<dbReference type="GO" id="GO:0042802">
    <property type="term" value="F:identical protein binding"/>
    <property type="evidence" value="ECO:0007669"/>
    <property type="project" value="InterPro"/>
</dbReference>
<dbReference type="InterPro" id="IPR007131">
    <property type="entry name" value="SHD1"/>
</dbReference>
<evidence type="ECO:0000313" key="4">
    <source>
        <dbReference type="Proteomes" id="UP000315700"/>
    </source>
</evidence>
<dbReference type="GO" id="GO:0008092">
    <property type="term" value="F:cytoskeletal protein binding"/>
    <property type="evidence" value="ECO:0007669"/>
    <property type="project" value="InterPro"/>
</dbReference>
<feature type="domain" description="SLA1 homology" evidence="2">
    <location>
        <begin position="32"/>
        <end position="89"/>
    </location>
</feature>